<protein>
    <recommendedName>
        <fullName evidence="1">Contractile injection system tube protein N-terminal domain-containing protein</fullName>
    </recommendedName>
</protein>
<comment type="caution">
    <text evidence="2">The sequence shown here is derived from an EMBL/GenBank/DDBJ whole genome shotgun (WGS) entry which is preliminary data.</text>
</comment>
<dbReference type="AlphaFoldDB" id="A0A840CKW9"/>
<proteinExistence type="predicted"/>
<dbReference type="InterPro" id="IPR045361">
    <property type="entry name" value="CIS_tube_prot_N"/>
</dbReference>
<dbReference type="EMBL" id="JACIEP010000008">
    <property type="protein sequence ID" value="MBB4036630.1"/>
    <property type="molecule type" value="Genomic_DNA"/>
</dbReference>
<dbReference type="Proteomes" id="UP000555103">
    <property type="component" value="Unassembled WGS sequence"/>
</dbReference>
<evidence type="ECO:0000313" key="3">
    <source>
        <dbReference type="Proteomes" id="UP000555103"/>
    </source>
</evidence>
<feature type="domain" description="Contractile injection system tube protein N-terminal" evidence="1">
    <location>
        <begin position="3"/>
        <end position="154"/>
    </location>
</feature>
<evidence type="ECO:0000259" key="1">
    <source>
        <dbReference type="Pfam" id="PF19266"/>
    </source>
</evidence>
<keyword evidence="3" id="KW-1185">Reference proteome</keyword>
<accession>A0A840CKW9</accession>
<evidence type="ECO:0000313" key="2">
    <source>
        <dbReference type="EMBL" id="MBB4036630.1"/>
    </source>
</evidence>
<sequence>MNELAKMTIYAFEKQDFSGASKSEYILQVNPAVIKYKKEIALTSKGSLGGQFRAPKYAGHKPVEFSFDTILDATGALEPNKDIVKEMEKLEAVMYNMDGEIHRPYYLKVSWGSFIFKGTLNSLDSEYTLFTPTGSPLRVKLTFSFTGYMDKLQAAKIENRRSPDLSRLITLKADENIPQLCDRIYGDASYCTDIARCNHLVSFRNVKQGTSLMFPALVKKDEFTQ</sequence>
<dbReference type="RefSeq" id="WP_183307528.1">
    <property type="nucleotide sequence ID" value="NZ_JACIEP010000008.1"/>
</dbReference>
<organism evidence="2 3">
    <name type="scientific">Dysgonomonas hofstadii</name>
    <dbReference type="NCBI Taxonomy" id="637886"/>
    <lineage>
        <taxon>Bacteria</taxon>
        <taxon>Pseudomonadati</taxon>
        <taxon>Bacteroidota</taxon>
        <taxon>Bacteroidia</taxon>
        <taxon>Bacteroidales</taxon>
        <taxon>Dysgonomonadaceae</taxon>
        <taxon>Dysgonomonas</taxon>
    </lineage>
</organism>
<gene>
    <name evidence="2" type="ORF">GGR21_002536</name>
</gene>
<reference evidence="2 3" key="1">
    <citation type="submission" date="2020-08" db="EMBL/GenBank/DDBJ databases">
        <title>Genomic Encyclopedia of Type Strains, Phase IV (KMG-IV): sequencing the most valuable type-strain genomes for metagenomic binning, comparative biology and taxonomic classification.</title>
        <authorList>
            <person name="Goeker M."/>
        </authorList>
    </citation>
    <scope>NUCLEOTIDE SEQUENCE [LARGE SCALE GENOMIC DNA]</scope>
    <source>
        <strain evidence="2 3">DSM 104969</strain>
    </source>
</reference>
<name>A0A840CKW9_9BACT</name>
<dbReference type="Pfam" id="PF19266">
    <property type="entry name" value="CIS_tube"/>
    <property type="match status" value="1"/>
</dbReference>